<evidence type="ECO:0000256" key="7">
    <source>
        <dbReference type="ARBA" id="ARBA00023014"/>
    </source>
</evidence>
<keyword evidence="4" id="KW-0274">FAD</keyword>
<dbReference type="InterPro" id="IPR017900">
    <property type="entry name" value="4Fe4S_Fe_S_CS"/>
</dbReference>
<dbReference type="SUPFAM" id="SSF56176">
    <property type="entry name" value="FAD-binding/transporter-associated domain-like"/>
    <property type="match status" value="1"/>
</dbReference>
<dbReference type="InterPro" id="IPR016164">
    <property type="entry name" value="FAD-linked_Oxase-like_C"/>
</dbReference>
<dbReference type="InterPro" id="IPR016169">
    <property type="entry name" value="FAD-bd_PCMH_sub2"/>
</dbReference>
<dbReference type="RefSeq" id="WP_092373301.1">
    <property type="nucleotide sequence ID" value="NZ_FORX01000004.1"/>
</dbReference>
<accession>A0A1I3SNP5</accession>
<dbReference type="Pfam" id="PF13183">
    <property type="entry name" value="Fer4_8"/>
    <property type="match status" value="1"/>
</dbReference>
<dbReference type="InterPro" id="IPR006094">
    <property type="entry name" value="Oxid_FAD_bind_N"/>
</dbReference>
<dbReference type="SUPFAM" id="SSF55103">
    <property type="entry name" value="FAD-linked oxidases, C-terminal domain"/>
    <property type="match status" value="2"/>
</dbReference>
<dbReference type="STRING" id="52560.SAMN04488082_104197"/>
<evidence type="ECO:0000313" key="11">
    <source>
        <dbReference type="Proteomes" id="UP000198635"/>
    </source>
</evidence>
<dbReference type="Gene3D" id="3.30.465.10">
    <property type="match status" value="1"/>
</dbReference>
<dbReference type="Pfam" id="PF02913">
    <property type="entry name" value="FAD-oxidase_C"/>
    <property type="match status" value="2"/>
</dbReference>
<organism evidence="10 11">
    <name type="scientific">Desulfomicrobium apsheronum</name>
    <dbReference type="NCBI Taxonomy" id="52560"/>
    <lineage>
        <taxon>Bacteria</taxon>
        <taxon>Pseudomonadati</taxon>
        <taxon>Thermodesulfobacteriota</taxon>
        <taxon>Desulfovibrionia</taxon>
        <taxon>Desulfovibrionales</taxon>
        <taxon>Desulfomicrobiaceae</taxon>
        <taxon>Desulfomicrobium</taxon>
    </lineage>
</organism>
<dbReference type="GO" id="GO:0071949">
    <property type="term" value="F:FAD binding"/>
    <property type="evidence" value="ECO:0007669"/>
    <property type="project" value="InterPro"/>
</dbReference>
<keyword evidence="7" id="KW-0411">Iron-sulfur</keyword>
<evidence type="ECO:0000256" key="4">
    <source>
        <dbReference type="ARBA" id="ARBA00022827"/>
    </source>
</evidence>
<keyword evidence="2" id="KW-0285">Flavoprotein</keyword>
<feature type="domain" description="4Fe-4S ferredoxin-type" evidence="8">
    <location>
        <begin position="781"/>
        <end position="810"/>
    </location>
</feature>
<proteinExistence type="predicted"/>
<dbReference type="GO" id="GO:0051536">
    <property type="term" value="F:iron-sulfur cluster binding"/>
    <property type="evidence" value="ECO:0007669"/>
    <property type="project" value="UniProtKB-KW"/>
</dbReference>
<evidence type="ECO:0000256" key="2">
    <source>
        <dbReference type="ARBA" id="ARBA00022630"/>
    </source>
</evidence>
<dbReference type="OrthoDB" id="9811557at2"/>
<feature type="domain" description="FAD-binding PCMH-type" evidence="9">
    <location>
        <begin position="134"/>
        <end position="354"/>
    </location>
</feature>
<evidence type="ECO:0000256" key="5">
    <source>
        <dbReference type="ARBA" id="ARBA00023002"/>
    </source>
</evidence>
<dbReference type="AlphaFoldDB" id="A0A1I3SNP5"/>
<evidence type="ECO:0000259" key="8">
    <source>
        <dbReference type="PROSITE" id="PS51379"/>
    </source>
</evidence>
<evidence type="ECO:0000256" key="1">
    <source>
        <dbReference type="ARBA" id="ARBA00001974"/>
    </source>
</evidence>
<protein>
    <submittedName>
        <fullName evidence="10">FAD/FMN-containing dehydrogenase</fullName>
    </submittedName>
</protein>
<dbReference type="PANTHER" id="PTHR42934">
    <property type="entry name" value="GLYCOLATE OXIDASE SUBUNIT GLCD"/>
    <property type="match status" value="1"/>
</dbReference>
<dbReference type="PROSITE" id="PS51379">
    <property type="entry name" value="4FE4S_FER_2"/>
    <property type="match status" value="2"/>
</dbReference>
<dbReference type="Gene3D" id="1.10.45.10">
    <property type="entry name" value="Vanillyl-alcohol Oxidase, Chain A, domain 4"/>
    <property type="match status" value="1"/>
</dbReference>
<dbReference type="EMBL" id="FORX01000004">
    <property type="protein sequence ID" value="SFJ59221.1"/>
    <property type="molecule type" value="Genomic_DNA"/>
</dbReference>
<evidence type="ECO:0000313" key="10">
    <source>
        <dbReference type="EMBL" id="SFJ59221.1"/>
    </source>
</evidence>
<evidence type="ECO:0000259" key="9">
    <source>
        <dbReference type="PROSITE" id="PS51387"/>
    </source>
</evidence>
<dbReference type="InterPro" id="IPR016171">
    <property type="entry name" value="Vanillyl_alc_oxidase_C-sub2"/>
</dbReference>
<evidence type="ECO:0000256" key="3">
    <source>
        <dbReference type="ARBA" id="ARBA00022723"/>
    </source>
</evidence>
<dbReference type="InterPro" id="IPR016166">
    <property type="entry name" value="FAD-bd_PCMH"/>
</dbReference>
<dbReference type="InterPro" id="IPR036318">
    <property type="entry name" value="FAD-bd_PCMH-like_sf"/>
</dbReference>
<dbReference type="PROSITE" id="PS51387">
    <property type="entry name" value="FAD_PCMH"/>
    <property type="match status" value="1"/>
</dbReference>
<reference evidence="11" key="1">
    <citation type="submission" date="2016-10" db="EMBL/GenBank/DDBJ databases">
        <authorList>
            <person name="Varghese N."/>
            <person name="Submissions S."/>
        </authorList>
    </citation>
    <scope>NUCLEOTIDE SEQUENCE [LARGE SCALE GENOMIC DNA]</scope>
    <source>
        <strain evidence="11">DSM 5918</strain>
    </source>
</reference>
<dbReference type="InterPro" id="IPR004113">
    <property type="entry name" value="FAD-bd_oxidored_4_C"/>
</dbReference>
<dbReference type="GO" id="GO:0046872">
    <property type="term" value="F:metal ion binding"/>
    <property type="evidence" value="ECO:0007669"/>
    <property type="project" value="UniProtKB-KW"/>
</dbReference>
<keyword evidence="6" id="KW-0408">Iron</keyword>
<dbReference type="PANTHER" id="PTHR42934:SF2">
    <property type="entry name" value="GLYCOLATE OXIDASE SUBUNIT GLCD"/>
    <property type="match status" value="1"/>
</dbReference>
<keyword evidence="3" id="KW-0479">Metal-binding</keyword>
<keyword evidence="5" id="KW-0560">Oxidoreductase</keyword>
<dbReference type="PROSITE" id="PS00198">
    <property type="entry name" value="4FE4S_FER_1"/>
    <property type="match status" value="1"/>
</dbReference>
<gene>
    <name evidence="10" type="ORF">SAMN04488082_104197</name>
</gene>
<sequence length="1183" mass="131556">MPQKGPHISLAPERLVKRVLGLPLEEFQTWPEYLQQLALDLAEELFIIRYNPFIPAKDVRQSVNARLQAERAALSPEYYRELSGCLDRFWQSYEADQKFKATLTSRLSSIMNKEQIVSTSNNLIECSTDATDLRMELPALVVFPENTTQIQGIIRLANEMGFPIVPRGGGSGLTGGAVPAKPRSVILSLSRFKDILDIDVQARTITVQSGVITLTAIQAAAAKGLLLTVDPASKAASSIGGNVSENAGGPFAFEYGTTLDNLLSYKMVLPTGDVIQITRKDHPRHKIMPEDTAVFEITDEFGNSRETITLQGDEIRGTALGKDVTNKFLGGLPGVQKEGVDGIITEATFTLYPILPHSRVMCLEFYGNSMRNAMYVIKDIVALRDEIRTQGDLVKLSALEEFGIKYVQAIEYSKKSQKFDGIPISVLIVQLDSMDETAVFEAVRRITQICERYDNVDSFVAADAHEAEIFWHDRHQLSAISKRTSGFKLNEDIVIPLEVIPDFADFLEEQNLHYLAIAYRDALHQVQLLPGIEVDDEFIRMEMDVASSIIKGKTTKENLPEQELELQTSFFFQHLKSKYPKLHEELTKIFDNMLATRVVIANHMHAGDGNCHVNLPVNSNDPRMLGLAEEAVEKIFHKVLEFKGQVSGEHGIGITKIGFLAEEKIAALRTYKKKVDPNNIFNPGKLTQRDLVVVPYTFSFNRLIKDINKTALPGKESLINLLLNVQTCTRCGKCKQVCPMYLPQKGLLFHPRNKNITLGALVEAIYYSQLQNGEPQTRLLGELRKILEHCTACGKCYAICPVKIRTQDVTLQMRAYLEEKGAGGHPFKNRVLNLLSQDPQTTLPKMAKIAGIGQEMGNRAVNLLPAKWRERLDSPLLRGKGPSTQFRNLKEGLGLARGNIITAENLGSKRAVIYFPGCGAGLFYRSIGMASVRLLLDAGVSVILPPDHLCCGYPLLASGCKDQFERIGMENQKVMEGLIRQAEAAGFVIKAVLTSCGTCREGIRNYRLKSLETRQVEFQDVVQFIIQQGKGKFGQGPEQLLYHAACHHEWTGVPPLKAGEIYASELGKMVDSKVAISPHCCGESGLGALTSPKIYNRLRLRKKEQLTADLTGYPVDSPVVVGCPSCKIGISRTLLEMGVKRDVMHTLEFLARLRHGDTWRKDFHKLLAKSSVLNEVQTLTRIP</sequence>
<dbReference type="InterPro" id="IPR004017">
    <property type="entry name" value="Cys_rich_dom"/>
</dbReference>
<dbReference type="InterPro" id="IPR017896">
    <property type="entry name" value="4Fe4S_Fe-S-bd"/>
</dbReference>
<name>A0A1I3SNP5_9BACT</name>
<dbReference type="SUPFAM" id="SSF46548">
    <property type="entry name" value="alpha-helical ferredoxin"/>
    <property type="match status" value="1"/>
</dbReference>
<evidence type="ECO:0000256" key="6">
    <source>
        <dbReference type="ARBA" id="ARBA00023004"/>
    </source>
</evidence>
<dbReference type="Gene3D" id="1.10.1060.10">
    <property type="entry name" value="Alpha-helical ferredoxin"/>
    <property type="match status" value="1"/>
</dbReference>
<feature type="domain" description="4Fe-4S ferredoxin-type" evidence="8">
    <location>
        <begin position="719"/>
        <end position="748"/>
    </location>
</feature>
<dbReference type="Proteomes" id="UP000198635">
    <property type="component" value="Unassembled WGS sequence"/>
</dbReference>
<keyword evidence="11" id="KW-1185">Reference proteome</keyword>
<dbReference type="GO" id="GO:0016491">
    <property type="term" value="F:oxidoreductase activity"/>
    <property type="evidence" value="ECO:0007669"/>
    <property type="project" value="UniProtKB-KW"/>
</dbReference>
<dbReference type="Pfam" id="PF02754">
    <property type="entry name" value="CCG"/>
    <property type="match status" value="1"/>
</dbReference>
<dbReference type="InterPro" id="IPR051914">
    <property type="entry name" value="FAD-linked_OxidoTrans_Type4"/>
</dbReference>
<dbReference type="Pfam" id="PF01565">
    <property type="entry name" value="FAD_binding_4"/>
    <property type="match status" value="1"/>
</dbReference>
<comment type="cofactor">
    <cofactor evidence="1">
        <name>FAD</name>
        <dbReference type="ChEBI" id="CHEBI:57692"/>
    </cofactor>
</comment>
<dbReference type="InterPro" id="IPR009051">
    <property type="entry name" value="Helical_ferredxn"/>
</dbReference>
<dbReference type="Gene3D" id="3.30.70.2740">
    <property type="match status" value="1"/>
</dbReference>